<reference evidence="3 4" key="1">
    <citation type="submission" date="2020-04" db="EMBL/GenBank/DDBJ databases">
        <title>Whole-genome sequencing of Vibrio spp. from China reveals different genetic environments of blaCTX-M-14 among diverse lineages.</title>
        <authorList>
            <person name="Zheng Z."/>
            <person name="Ye L."/>
            <person name="Chen S."/>
        </authorList>
    </citation>
    <scope>NUCLEOTIDE SEQUENCE [LARGE SCALE GENOMIC DNA]</scope>
    <source>
        <strain evidence="3 4">Vb1636</strain>
    </source>
</reference>
<accession>A0A7Y0R1J2</accession>
<evidence type="ECO:0000313" key="3">
    <source>
        <dbReference type="EMBL" id="NMR78158.1"/>
    </source>
</evidence>
<dbReference type="GO" id="GO:0042542">
    <property type="term" value="P:response to hydrogen peroxide"/>
    <property type="evidence" value="ECO:0007669"/>
    <property type="project" value="TreeGrafter"/>
</dbReference>
<proteinExistence type="predicted"/>
<gene>
    <name evidence="3" type="ORF">HKB35_31770</name>
</gene>
<dbReference type="InterPro" id="IPR018028">
    <property type="entry name" value="Catalase"/>
</dbReference>
<dbReference type="GO" id="GO:0042744">
    <property type="term" value="P:hydrogen peroxide catabolic process"/>
    <property type="evidence" value="ECO:0007669"/>
    <property type="project" value="TreeGrafter"/>
</dbReference>
<dbReference type="EMBL" id="JABCMA010001440">
    <property type="protein sequence ID" value="NMR78158.1"/>
    <property type="molecule type" value="Genomic_DNA"/>
</dbReference>
<dbReference type="GO" id="GO:0004096">
    <property type="term" value="F:catalase activity"/>
    <property type="evidence" value="ECO:0007669"/>
    <property type="project" value="UniProtKB-EC"/>
</dbReference>
<organism evidence="3 4">
    <name type="scientific">Vibrio alginolyticus</name>
    <dbReference type="NCBI Taxonomy" id="663"/>
    <lineage>
        <taxon>Bacteria</taxon>
        <taxon>Pseudomonadati</taxon>
        <taxon>Pseudomonadota</taxon>
        <taxon>Gammaproteobacteria</taxon>
        <taxon>Vibrionales</taxon>
        <taxon>Vibrionaceae</taxon>
        <taxon>Vibrio</taxon>
    </lineage>
</organism>
<dbReference type="Gene3D" id="2.40.180.10">
    <property type="entry name" value="Catalase core domain"/>
    <property type="match status" value="1"/>
</dbReference>
<keyword evidence="3" id="KW-0575">Peroxidase</keyword>
<dbReference type="RefSeq" id="WP_169630158.1">
    <property type="nucleotide sequence ID" value="NZ_JABCMA010001440.1"/>
</dbReference>
<name>A0A7Y0R1J2_VIBAL</name>
<dbReference type="InterPro" id="IPR011614">
    <property type="entry name" value="Catalase_core"/>
</dbReference>
<dbReference type="SMART" id="SM01060">
    <property type="entry name" value="Catalase"/>
    <property type="match status" value="1"/>
</dbReference>
<dbReference type="PANTHER" id="PTHR11465">
    <property type="entry name" value="CATALASE"/>
    <property type="match status" value="1"/>
</dbReference>
<dbReference type="Pfam" id="PF00199">
    <property type="entry name" value="Catalase"/>
    <property type="match status" value="1"/>
</dbReference>
<feature type="non-terminal residue" evidence="3">
    <location>
        <position position="133"/>
    </location>
</feature>
<evidence type="ECO:0000256" key="1">
    <source>
        <dbReference type="ARBA" id="ARBA00012314"/>
    </source>
</evidence>
<dbReference type="EC" id="1.11.1.6" evidence="1"/>
<dbReference type="PRINTS" id="PR00067">
    <property type="entry name" value="CATALASE"/>
</dbReference>
<dbReference type="AlphaFoldDB" id="A0A7Y0R1J2"/>
<comment type="caution">
    <text evidence="3">The sequence shown here is derived from an EMBL/GenBank/DDBJ whole genome shotgun (WGS) entry which is preliminary data.</text>
</comment>
<dbReference type="InterPro" id="IPR020835">
    <property type="entry name" value="Catalase_sf"/>
</dbReference>
<sequence>TFSFINAENERYWVKFHFKTQQGIKNIGDEEAQLLAGKDRESHHRDLYESIERQDFPKWKMYVQIMPELEADEVNFNPFDLTRVWSQKDYPLIPVGEFELNRNPENFYAEVEQSAFNPAAIVPGIGFSPDKML</sequence>
<dbReference type="GO" id="GO:0020037">
    <property type="term" value="F:heme binding"/>
    <property type="evidence" value="ECO:0007669"/>
    <property type="project" value="InterPro"/>
</dbReference>
<protein>
    <recommendedName>
        <fullName evidence="1">catalase</fullName>
        <ecNumber evidence="1">1.11.1.6</ecNumber>
    </recommendedName>
</protein>
<dbReference type="SUPFAM" id="SSF56634">
    <property type="entry name" value="Heme-dependent catalase-like"/>
    <property type="match status" value="1"/>
</dbReference>
<evidence type="ECO:0000313" key="4">
    <source>
        <dbReference type="Proteomes" id="UP000565155"/>
    </source>
</evidence>
<dbReference type="GO" id="GO:0005737">
    <property type="term" value="C:cytoplasm"/>
    <property type="evidence" value="ECO:0007669"/>
    <property type="project" value="TreeGrafter"/>
</dbReference>
<dbReference type="Proteomes" id="UP000565155">
    <property type="component" value="Unassembled WGS sequence"/>
</dbReference>
<feature type="domain" description="Catalase core" evidence="2">
    <location>
        <begin position="1"/>
        <end position="133"/>
    </location>
</feature>
<feature type="non-terminal residue" evidence="3">
    <location>
        <position position="1"/>
    </location>
</feature>
<evidence type="ECO:0000259" key="2">
    <source>
        <dbReference type="SMART" id="SM01060"/>
    </source>
</evidence>
<dbReference type="PANTHER" id="PTHR11465:SF61">
    <property type="entry name" value="CATALASE"/>
    <property type="match status" value="1"/>
</dbReference>
<dbReference type="PROSITE" id="PS51402">
    <property type="entry name" value="CATALASE_3"/>
    <property type="match status" value="1"/>
</dbReference>
<keyword evidence="3" id="KW-0560">Oxidoreductase</keyword>